<evidence type="ECO:0000313" key="3">
    <source>
        <dbReference type="Proteomes" id="UP001566132"/>
    </source>
</evidence>
<reference evidence="2 3" key="1">
    <citation type="submission" date="2024-05" db="EMBL/GenBank/DDBJ databases">
        <title>Genetic variation in Jamaican populations of the coffee berry borer (Hypothenemus hampei).</title>
        <authorList>
            <person name="Errbii M."/>
            <person name="Myrie A."/>
        </authorList>
    </citation>
    <scope>NUCLEOTIDE SEQUENCE [LARGE SCALE GENOMIC DNA]</scope>
    <source>
        <strain evidence="2">JA-Hopewell-2020-01-JO</strain>
        <tissue evidence="2">Whole body</tissue>
    </source>
</reference>
<dbReference type="InterPro" id="IPR019191">
    <property type="entry name" value="Essential_protein_Yae1_N"/>
</dbReference>
<sequence>MNLNSSEIDPDWNKVQRDLKKVGQKDGISAGRDLNFQASFDVGYKDGFKNGFELGKLKFQRENCRKLKEVLVESLENTDKTVCVLCSTEKDNENVADVRKKQAKLVAEIIAKVDEIRSF</sequence>
<evidence type="ECO:0000313" key="2">
    <source>
        <dbReference type="EMBL" id="KAL1512489.1"/>
    </source>
</evidence>
<dbReference type="AlphaFoldDB" id="A0ABD1F848"/>
<keyword evidence="3" id="KW-1185">Reference proteome</keyword>
<name>A0ABD1F848_HYPHA</name>
<protein>
    <recommendedName>
        <fullName evidence="1">Essential protein Yae1 N-terminal domain-containing protein</fullName>
    </recommendedName>
</protein>
<feature type="domain" description="Essential protein Yae1 N-terminal" evidence="1">
    <location>
        <begin position="25"/>
        <end position="58"/>
    </location>
</feature>
<accession>A0ABD1F848</accession>
<dbReference type="EMBL" id="JBDJPC010000002">
    <property type="protein sequence ID" value="KAL1512489.1"/>
    <property type="molecule type" value="Genomic_DNA"/>
</dbReference>
<dbReference type="Pfam" id="PF09811">
    <property type="entry name" value="Yae1_N"/>
    <property type="match status" value="1"/>
</dbReference>
<organism evidence="2 3">
    <name type="scientific">Hypothenemus hampei</name>
    <name type="common">Coffee berry borer</name>
    <dbReference type="NCBI Taxonomy" id="57062"/>
    <lineage>
        <taxon>Eukaryota</taxon>
        <taxon>Metazoa</taxon>
        <taxon>Ecdysozoa</taxon>
        <taxon>Arthropoda</taxon>
        <taxon>Hexapoda</taxon>
        <taxon>Insecta</taxon>
        <taxon>Pterygota</taxon>
        <taxon>Neoptera</taxon>
        <taxon>Endopterygota</taxon>
        <taxon>Coleoptera</taxon>
        <taxon>Polyphaga</taxon>
        <taxon>Cucujiformia</taxon>
        <taxon>Curculionidae</taxon>
        <taxon>Scolytinae</taxon>
        <taxon>Hypothenemus</taxon>
    </lineage>
</organism>
<evidence type="ECO:0000259" key="1">
    <source>
        <dbReference type="Pfam" id="PF09811"/>
    </source>
</evidence>
<comment type="caution">
    <text evidence="2">The sequence shown here is derived from an EMBL/GenBank/DDBJ whole genome shotgun (WGS) entry which is preliminary data.</text>
</comment>
<proteinExistence type="predicted"/>
<gene>
    <name evidence="2" type="ORF">ABEB36_002073</name>
</gene>
<dbReference type="Proteomes" id="UP001566132">
    <property type="component" value="Unassembled WGS sequence"/>
</dbReference>